<dbReference type="Gene3D" id="3.40.710.10">
    <property type="entry name" value="DD-peptidase/beta-lactamase superfamily"/>
    <property type="match status" value="1"/>
</dbReference>
<dbReference type="GO" id="GO:0006508">
    <property type="term" value="P:proteolysis"/>
    <property type="evidence" value="ECO:0007669"/>
    <property type="project" value="InterPro"/>
</dbReference>
<evidence type="ECO:0000313" key="13">
    <source>
        <dbReference type="Proteomes" id="UP001179647"/>
    </source>
</evidence>
<feature type="active site" evidence="7">
    <location>
        <position position="140"/>
    </location>
</feature>
<keyword evidence="10" id="KW-1133">Transmembrane helix</keyword>
<evidence type="ECO:0000256" key="1">
    <source>
        <dbReference type="ARBA" id="ARBA00007164"/>
    </source>
</evidence>
<keyword evidence="2" id="KW-0732">Signal</keyword>
<dbReference type="KEGG" id="vie:OL234_04450"/>
<reference evidence="12" key="1">
    <citation type="submission" date="2022-10" db="EMBL/GenBank/DDBJ databases">
        <title>Vagococcus sp. isolated from poultry meat.</title>
        <authorList>
            <person name="Johansson P."/>
            <person name="Bjorkroth J."/>
        </authorList>
    </citation>
    <scope>NUCLEOTIDE SEQUENCE</scope>
    <source>
        <strain evidence="12">STAA11</strain>
    </source>
</reference>
<dbReference type="GO" id="GO:0008360">
    <property type="term" value="P:regulation of cell shape"/>
    <property type="evidence" value="ECO:0007669"/>
    <property type="project" value="UniProtKB-KW"/>
</dbReference>
<evidence type="ECO:0000256" key="8">
    <source>
        <dbReference type="PIRSR" id="PIRSR618044-2"/>
    </source>
</evidence>
<keyword evidence="13" id="KW-1185">Reference proteome</keyword>
<evidence type="ECO:0000256" key="6">
    <source>
        <dbReference type="ARBA" id="ARBA00023316"/>
    </source>
</evidence>
<dbReference type="SUPFAM" id="SSF56601">
    <property type="entry name" value="beta-lactamase/transpeptidase-like"/>
    <property type="match status" value="1"/>
</dbReference>
<gene>
    <name evidence="12" type="ORF">OL234_04450</name>
</gene>
<organism evidence="12 13">
    <name type="scientific">Vagococcus intermedius</name>
    <dbReference type="NCBI Taxonomy" id="2991418"/>
    <lineage>
        <taxon>Bacteria</taxon>
        <taxon>Bacillati</taxon>
        <taxon>Bacillota</taxon>
        <taxon>Bacilli</taxon>
        <taxon>Lactobacillales</taxon>
        <taxon>Enterococcaceae</taxon>
        <taxon>Vagococcus</taxon>
    </lineage>
</organism>
<dbReference type="GO" id="GO:0008800">
    <property type="term" value="F:beta-lactamase activity"/>
    <property type="evidence" value="ECO:0007669"/>
    <property type="project" value="InterPro"/>
</dbReference>
<feature type="active site" description="Acyl-ester intermediate" evidence="7">
    <location>
        <position position="76"/>
    </location>
</feature>
<dbReference type="GO" id="GO:0071555">
    <property type="term" value="P:cell wall organization"/>
    <property type="evidence" value="ECO:0007669"/>
    <property type="project" value="UniProtKB-KW"/>
</dbReference>
<dbReference type="Pfam" id="PF00768">
    <property type="entry name" value="Peptidase_S11"/>
    <property type="match status" value="1"/>
</dbReference>
<dbReference type="PANTHER" id="PTHR35333:SF4">
    <property type="entry name" value="SLR0121 PROTEIN"/>
    <property type="match status" value="1"/>
</dbReference>
<evidence type="ECO:0000256" key="3">
    <source>
        <dbReference type="ARBA" id="ARBA00022801"/>
    </source>
</evidence>
<dbReference type="PANTHER" id="PTHR35333">
    <property type="entry name" value="BETA-LACTAMASE"/>
    <property type="match status" value="1"/>
</dbReference>
<protein>
    <submittedName>
        <fullName evidence="12">Serine hydrolase</fullName>
    </submittedName>
</protein>
<dbReference type="InterPro" id="IPR012338">
    <property type="entry name" value="Beta-lactam/transpept-like"/>
</dbReference>
<dbReference type="GO" id="GO:0046677">
    <property type="term" value="P:response to antibiotic"/>
    <property type="evidence" value="ECO:0007669"/>
    <property type="project" value="InterPro"/>
</dbReference>
<dbReference type="RefSeq" id="WP_275469950.1">
    <property type="nucleotide sequence ID" value="NZ_CP110232.1"/>
</dbReference>
<evidence type="ECO:0000313" key="12">
    <source>
        <dbReference type="EMBL" id="WEG74151.1"/>
    </source>
</evidence>
<dbReference type="AlphaFoldDB" id="A0AAF0CWK9"/>
<dbReference type="EMBL" id="CP110232">
    <property type="protein sequence ID" value="WEG74151.1"/>
    <property type="molecule type" value="Genomic_DNA"/>
</dbReference>
<accession>A0AAF0CWK9</accession>
<evidence type="ECO:0000256" key="2">
    <source>
        <dbReference type="ARBA" id="ARBA00022729"/>
    </source>
</evidence>
<feature type="transmembrane region" description="Helical" evidence="10">
    <location>
        <begin position="458"/>
        <end position="478"/>
    </location>
</feature>
<sequence>MKKKSFIIRTMVLVAFIALFIKPMISLAQDDVMTLTREAGYEIDDSFRPKASIIIEAEEGQILWGDNIDTPLSIASITKVMTAYLAFEAIEKGAFTLETLVPVDQTIVDISNIYSLSNNKMVLGVDYSIADILTLMLIPSSNAATVMMSNFISNNDEAAFIDLMNETAQKLGMKNTTYYNSSGATAASFEGHYSPKGYDPDGDNLSTPRDLAILTYHFLKKYPEVLEFTKNPTVTVLPGTEYEETFETYVFSVEGAKYGIKGMDGLKTGSSPSAGFGYIGTAKRNETRLIEVVLGVGSWENQDGEEMRHPIGNALIEKAFKDYDYKQIVDKGDELTLPQQVKVLEPLVGLVEKGNKPEFELEGTQLSLKSNRESVIANRKEKAVPVELVSKKKKEKSEAKSIKKSETKDHDQPQKLESSSFYKLKTIALSLLSFLLFLLFMVLANFIGKKKKPGAKTIFFIGIFALLACLYFMVKAILL</sequence>
<name>A0AAF0CWK9_9ENTE</name>
<evidence type="ECO:0000256" key="4">
    <source>
        <dbReference type="ARBA" id="ARBA00022960"/>
    </source>
</evidence>
<keyword evidence="10" id="KW-0812">Transmembrane</keyword>
<keyword evidence="3 12" id="KW-0378">Hydrolase</keyword>
<keyword evidence="10" id="KW-0472">Membrane</keyword>
<feature type="active site" description="Proton acceptor" evidence="7">
    <location>
        <position position="79"/>
    </location>
</feature>
<evidence type="ECO:0000256" key="10">
    <source>
        <dbReference type="SAM" id="Phobius"/>
    </source>
</evidence>
<evidence type="ECO:0000256" key="7">
    <source>
        <dbReference type="PIRSR" id="PIRSR618044-1"/>
    </source>
</evidence>
<keyword evidence="6" id="KW-0961">Cell wall biogenesis/degradation</keyword>
<feature type="transmembrane region" description="Helical" evidence="10">
    <location>
        <begin position="427"/>
        <end position="446"/>
    </location>
</feature>
<dbReference type="Proteomes" id="UP001179647">
    <property type="component" value="Chromosome"/>
</dbReference>
<dbReference type="InterPro" id="IPR018044">
    <property type="entry name" value="Peptidase_S11"/>
</dbReference>
<keyword evidence="4" id="KW-0133">Cell shape</keyword>
<evidence type="ECO:0000259" key="11">
    <source>
        <dbReference type="Pfam" id="PF00768"/>
    </source>
</evidence>
<dbReference type="GO" id="GO:0009252">
    <property type="term" value="P:peptidoglycan biosynthetic process"/>
    <property type="evidence" value="ECO:0007669"/>
    <property type="project" value="UniProtKB-KW"/>
</dbReference>
<dbReference type="InterPro" id="IPR000871">
    <property type="entry name" value="Beta-lactam_class-A"/>
</dbReference>
<comment type="similarity">
    <text evidence="1 9">Belongs to the peptidase S11 family.</text>
</comment>
<feature type="binding site" evidence="8">
    <location>
        <position position="267"/>
    </location>
    <ligand>
        <name>substrate</name>
    </ligand>
</feature>
<evidence type="ECO:0000256" key="9">
    <source>
        <dbReference type="RuleBase" id="RU004016"/>
    </source>
</evidence>
<proteinExistence type="inferred from homology"/>
<feature type="domain" description="Peptidase S11 D-alanyl-D-alanine carboxypeptidase A N-terminal" evidence="11">
    <location>
        <begin position="47"/>
        <end position="296"/>
    </location>
</feature>
<dbReference type="PRINTS" id="PR00725">
    <property type="entry name" value="DADACBPTASE1"/>
</dbReference>
<dbReference type="InterPro" id="IPR001967">
    <property type="entry name" value="Peptidase_S11_N"/>
</dbReference>
<keyword evidence="5" id="KW-0573">Peptidoglycan synthesis</keyword>
<evidence type="ECO:0000256" key="5">
    <source>
        <dbReference type="ARBA" id="ARBA00022984"/>
    </source>
</evidence>
<dbReference type="GO" id="GO:0030655">
    <property type="term" value="P:beta-lactam antibiotic catabolic process"/>
    <property type="evidence" value="ECO:0007669"/>
    <property type="project" value="InterPro"/>
</dbReference>
<dbReference type="GO" id="GO:0009002">
    <property type="term" value="F:serine-type D-Ala-D-Ala carboxypeptidase activity"/>
    <property type="evidence" value="ECO:0007669"/>
    <property type="project" value="InterPro"/>
</dbReference>